<sequence length="27" mass="3026">MSIEVLRIIRNPQELQGNCGLVDTLRG</sequence>
<dbReference type="Proteomes" id="UP000069850">
    <property type="component" value="Chromosome 1"/>
</dbReference>
<dbReference type="EMBL" id="LT158599">
    <property type="protein sequence ID" value="CVK34312.1"/>
    <property type="molecule type" value="Genomic_DNA"/>
</dbReference>
<gene>
    <name evidence="1" type="ORF">MMAB1_3099</name>
</gene>
<organism evidence="1 2">
    <name type="scientific">Methanoculleus bourgensis</name>
    <dbReference type="NCBI Taxonomy" id="83986"/>
    <lineage>
        <taxon>Archaea</taxon>
        <taxon>Methanobacteriati</taxon>
        <taxon>Methanobacteriota</taxon>
        <taxon>Stenosarchaea group</taxon>
        <taxon>Methanomicrobia</taxon>
        <taxon>Methanomicrobiales</taxon>
        <taxon>Methanomicrobiaceae</taxon>
        <taxon>Methanoculleus</taxon>
    </lineage>
</organism>
<evidence type="ECO:0000313" key="2">
    <source>
        <dbReference type="Proteomes" id="UP000069850"/>
    </source>
</evidence>
<accession>A0A0X3BQ44</accession>
<proteinExistence type="predicted"/>
<dbReference type="KEGG" id="mema:MMAB1_3099"/>
<evidence type="ECO:0000313" key="1">
    <source>
        <dbReference type="EMBL" id="CVK34312.1"/>
    </source>
</evidence>
<name>A0A0X3BQ44_9EURY</name>
<dbReference type="AlphaFoldDB" id="A0A0X3BQ44"/>
<protein>
    <submittedName>
        <fullName evidence="1">Uncharacterized protein</fullName>
    </submittedName>
</protein>
<reference evidence="1 2" key="1">
    <citation type="submission" date="2016-01" db="EMBL/GenBank/DDBJ databases">
        <authorList>
            <person name="Manzoor S."/>
        </authorList>
    </citation>
    <scope>NUCLEOTIDE SEQUENCE [LARGE SCALE GENOMIC DNA]</scope>
    <source>
        <strain evidence="1">Methanoculleus sp MAB1</strain>
    </source>
</reference>